<gene>
    <name evidence="1" type="ORF">HPB49_007555</name>
</gene>
<sequence length="186" mass="19405">MDPIRVATVGVQADTLDSPILDEEISVGPVSPCHGSLVMDGCETAYLTDNSIEEEVVVVADNASDSLSAIESLDSPGSSSHEMAPSYFLASCGDEEKLTFSHQPTLFLAAQGENSILPLEPGVPLINFNEGCGCLGQAAAHPQPASQVLECPKFLGSSGPAAVSEPKKSASLSLVLRWDVSGSPWY</sequence>
<protein>
    <submittedName>
        <fullName evidence="1">Uncharacterized protein</fullName>
    </submittedName>
</protein>
<keyword evidence="2" id="KW-1185">Reference proteome</keyword>
<evidence type="ECO:0000313" key="1">
    <source>
        <dbReference type="EMBL" id="KAH7937038.1"/>
    </source>
</evidence>
<reference evidence="1" key="1">
    <citation type="submission" date="2020-05" db="EMBL/GenBank/DDBJ databases">
        <title>Large-scale comparative analyses of tick genomes elucidate their genetic diversity and vector capacities.</title>
        <authorList>
            <person name="Jia N."/>
            <person name="Wang J."/>
            <person name="Shi W."/>
            <person name="Du L."/>
            <person name="Sun Y."/>
            <person name="Zhan W."/>
            <person name="Jiang J."/>
            <person name="Wang Q."/>
            <person name="Zhang B."/>
            <person name="Ji P."/>
            <person name="Sakyi L.B."/>
            <person name="Cui X."/>
            <person name="Yuan T."/>
            <person name="Jiang B."/>
            <person name="Yang W."/>
            <person name="Lam T.T.-Y."/>
            <person name="Chang Q."/>
            <person name="Ding S."/>
            <person name="Wang X."/>
            <person name="Zhu J."/>
            <person name="Ruan X."/>
            <person name="Zhao L."/>
            <person name="Wei J."/>
            <person name="Que T."/>
            <person name="Du C."/>
            <person name="Cheng J."/>
            <person name="Dai P."/>
            <person name="Han X."/>
            <person name="Huang E."/>
            <person name="Gao Y."/>
            <person name="Liu J."/>
            <person name="Shao H."/>
            <person name="Ye R."/>
            <person name="Li L."/>
            <person name="Wei W."/>
            <person name="Wang X."/>
            <person name="Wang C."/>
            <person name="Yang T."/>
            <person name="Huo Q."/>
            <person name="Li W."/>
            <person name="Guo W."/>
            <person name="Chen H."/>
            <person name="Zhou L."/>
            <person name="Ni X."/>
            <person name="Tian J."/>
            <person name="Zhou Y."/>
            <person name="Sheng Y."/>
            <person name="Liu T."/>
            <person name="Pan Y."/>
            <person name="Xia L."/>
            <person name="Li J."/>
            <person name="Zhao F."/>
            <person name="Cao W."/>
        </authorList>
    </citation>
    <scope>NUCLEOTIDE SEQUENCE</scope>
    <source>
        <strain evidence="1">Dsil-2018</strain>
    </source>
</reference>
<evidence type="ECO:0000313" key="2">
    <source>
        <dbReference type="Proteomes" id="UP000821865"/>
    </source>
</evidence>
<organism evidence="1 2">
    <name type="scientific">Dermacentor silvarum</name>
    <name type="common">Tick</name>
    <dbReference type="NCBI Taxonomy" id="543639"/>
    <lineage>
        <taxon>Eukaryota</taxon>
        <taxon>Metazoa</taxon>
        <taxon>Ecdysozoa</taxon>
        <taxon>Arthropoda</taxon>
        <taxon>Chelicerata</taxon>
        <taxon>Arachnida</taxon>
        <taxon>Acari</taxon>
        <taxon>Parasitiformes</taxon>
        <taxon>Ixodida</taxon>
        <taxon>Ixodoidea</taxon>
        <taxon>Ixodidae</taxon>
        <taxon>Rhipicephalinae</taxon>
        <taxon>Dermacentor</taxon>
    </lineage>
</organism>
<name>A0ACB8C822_DERSI</name>
<dbReference type="EMBL" id="CM023477">
    <property type="protein sequence ID" value="KAH7937038.1"/>
    <property type="molecule type" value="Genomic_DNA"/>
</dbReference>
<comment type="caution">
    <text evidence="1">The sequence shown here is derived from an EMBL/GenBank/DDBJ whole genome shotgun (WGS) entry which is preliminary data.</text>
</comment>
<proteinExistence type="predicted"/>
<accession>A0ACB8C822</accession>
<dbReference type="Proteomes" id="UP000821865">
    <property type="component" value="Chromosome 8"/>
</dbReference>